<dbReference type="FunFam" id="3.20.20.80:FF:000120">
    <property type="entry name" value="Alpha-amylase A"/>
    <property type="match status" value="1"/>
</dbReference>
<dbReference type="RefSeq" id="XP_007399137.1">
    <property type="nucleotide sequence ID" value="XM_007399075.1"/>
</dbReference>
<comment type="similarity">
    <text evidence="3">Belongs to the glycosyl hydrolase 13 family.</text>
</comment>
<evidence type="ECO:0000256" key="3">
    <source>
        <dbReference type="ARBA" id="ARBA00008061"/>
    </source>
</evidence>
<feature type="binding site" evidence="17">
    <location>
        <position position="139"/>
    </location>
    <ligand>
        <name>substrate</name>
    </ligand>
</feature>
<dbReference type="EMBL" id="JH930475">
    <property type="protein sequence ID" value="EKM52807.1"/>
    <property type="molecule type" value="Genomic_DNA"/>
</dbReference>
<dbReference type="PANTHER" id="PTHR10357">
    <property type="entry name" value="ALPHA-AMYLASE FAMILY MEMBER"/>
    <property type="match status" value="1"/>
</dbReference>
<feature type="site" description="Transition state stabilizer" evidence="14">
    <location>
        <position position="327"/>
    </location>
</feature>
<gene>
    <name evidence="20" type="ORF">PHACADRAFT_261445</name>
</gene>
<name>K5WR43_PHACS</name>
<dbReference type="SUPFAM" id="SSF51011">
    <property type="entry name" value="Glycosyl hydrolase domain"/>
    <property type="match status" value="1"/>
</dbReference>
<evidence type="ECO:0000313" key="20">
    <source>
        <dbReference type="EMBL" id="EKM52807.1"/>
    </source>
</evidence>
<dbReference type="PANTHER" id="PTHR10357:SF215">
    <property type="entry name" value="ALPHA-AMYLASE 1"/>
    <property type="match status" value="1"/>
</dbReference>
<dbReference type="GO" id="GO:0016052">
    <property type="term" value="P:carbohydrate catabolic process"/>
    <property type="evidence" value="ECO:0007669"/>
    <property type="project" value="InterPro"/>
</dbReference>
<keyword evidence="12" id="KW-0326">Glycosidase</keyword>
<evidence type="ECO:0000256" key="8">
    <source>
        <dbReference type="ARBA" id="ARBA00022837"/>
    </source>
</evidence>
<dbReference type="InterPro" id="IPR013777">
    <property type="entry name" value="A-amylase-like"/>
</dbReference>
<feature type="disulfide bond" evidence="16">
    <location>
        <begin position="167"/>
        <end position="190"/>
    </location>
</feature>
<evidence type="ECO:0000256" key="18">
    <source>
        <dbReference type="SAM" id="SignalP"/>
    </source>
</evidence>
<comment type="catalytic activity">
    <reaction evidence="1">
        <text>Endohydrolysis of (1-&gt;4)-alpha-D-glucosidic linkages in polysaccharides containing three or more (1-&gt;4)-alpha-linked D-glucose units.</text>
        <dbReference type="EC" id="3.2.1.1"/>
    </reaction>
</comment>
<evidence type="ECO:0000259" key="19">
    <source>
        <dbReference type="SMART" id="SM00642"/>
    </source>
</evidence>
<dbReference type="SMART" id="SM00642">
    <property type="entry name" value="Aamy"/>
    <property type="match status" value="1"/>
</dbReference>
<dbReference type="InParanoid" id="K5WR43"/>
<keyword evidence="6 18" id="KW-0732">Signal</keyword>
<accession>K5WR43</accession>
<evidence type="ECO:0000256" key="9">
    <source>
        <dbReference type="ARBA" id="ARBA00023157"/>
    </source>
</evidence>
<evidence type="ECO:0000256" key="17">
    <source>
        <dbReference type="PIRSR" id="PIRSR001024-5"/>
    </source>
</evidence>
<feature type="domain" description="Glycosyl hydrolase family 13 catalytic" evidence="19">
    <location>
        <begin position="31"/>
        <end position="399"/>
    </location>
</feature>
<dbReference type="FunCoup" id="K5WR43">
    <property type="interactions" value="125"/>
</dbReference>
<dbReference type="InterPro" id="IPR017853">
    <property type="entry name" value="GH"/>
</dbReference>
<keyword evidence="8 15" id="KW-0106">Calcium</keyword>
<dbReference type="GeneID" id="18917991"/>
<feature type="binding site" evidence="15">
    <location>
        <position position="256"/>
    </location>
    <ligand>
        <name>Ca(2+)</name>
        <dbReference type="ChEBI" id="CHEBI:29108"/>
        <label>2</label>
    </ligand>
</feature>
<feature type="binding site" evidence="15">
    <location>
        <position position="232"/>
    </location>
    <ligand>
        <name>Ca(2+)</name>
        <dbReference type="ChEBI" id="CHEBI:29108"/>
        <label>2</label>
    </ligand>
</feature>
<dbReference type="CDD" id="cd11319">
    <property type="entry name" value="AmyAc_euk_AmyA"/>
    <property type="match status" value="1"/>
</dbReference>
<feature type="binding site" evidence="15">
    <location>
        <position position="201"/>
    </location>
    <ligand>
        <name>Ca(2+)</name>
        <dbReference type="ChEBI" id="CHEBI:29108"/>
        <label>1</label>
    </ligand>
</feature>
<feature type="disulfide bond" evidence="16">
    <location>
        <begin position="465"/>
        <end position="501"/>
    </location>
</feature>
<dbReference type="InterPro" id="IPR015340">
    <property type="entry name" value="A_amylase_C_dom"/>
</dbReference>
<dbReference type="STRING" id="650164.K5WR43"/>
<protein>
    <recommendedName>
        <fullName evidence="4">alpha-amylase</fullName>
        <ecNumber evidence="4">3.2.1.1</ecNumber>
    </recommendedName>
</protein>
<dbReference type="Gene3D" id="2.60.40.1180">
    <property type="entry name" value="Golgi alpha-mannosidase II"/>
    <property type="match status" value="1"/>
</dbReference>
<dbReference type="OrthoDB" id="204980at2759"/>
<evidence type="ECO:0000256" key="5">
    <source>
        <dbReference type="ARBA" id="ARBA00022723"/>
    </source>
</evidence>
<feature type="binding site" evidence="17">
    <location>
        <position position="374"/>
    </location>
    <ligand>
        <name>substrate</name>
    </ligand>
</feature>
<evidence type="ECO:0000256" key="14">
    <source>
        <dbReference type="PIRSR" id="PIRSR001024-2"/>
    </source>
</evidence>
<keyword evidence="21" id="KW-1185">Reference proteome</keyword>
<keyword evidence="9 16" id="KW-1015">Disulfide bond</keyword>
<keyword evidence="11" id="KW-0119">Carbohydrate metabolism</keyword>
<sequence length="549" mass="59001">MRAVTLVSTLLAVPAAFAATASDWQGRSIYQFITDRFATSDGSSPPCDTSQGQYCGGTWQGAISKLDYIQNMGFDAIWISPVVKNLEGNTSYGEAFHGYWTQDPTQLNSHFGSASDLNALSDALHKRGMYLMVDIVINHLAAPTNPPQYTSLYSAPFNTESSFHTECWINATDYPTPPWNPGNQTRVEQCWLGDTNVPLADINTEDPNLVQFWYNWVANMTKTYSVDGYRIDTAKHIRQDFWTEFQASAGVWCVGEVLANQTEYVGPYTKFLPAVLDYPTWYPLVSGFMNPQGNLSALVDTVQQTQSTYGNGSYSGSVIASFLENQDQPRFGGQTSDQALIKNAMAWPFVQDGIPIMYYGQEQGYTGGADPANREALWLSGYETDKPLVQHAQALNAARKAAASANSNFYNTSLKFIESSASQIVASKPPLLALLTNQGSSSSPQWTVSSAGYQPNEDLVDVVSCTKVTADSNGGVSATAQGGNPMVLVPASALNKSGSVCQSLATGSGNGNSTSSGNQSSSAKISAGLHWTSIIATIGAAAFIAKLVA</sequence>
<dbReference type="InterPro" id="IPR006047">
    <property type="entry name" value="GH13_cat_dom"/>
</dbReference>
<evidence type="ECO:0000256" key="1">
    <source>
        <dbReference type="ARBA" id="ARBA00000548"/>
    </source>
</evidence>
<feature type="binding site" evidence="15">
    <location>
        <position position="188"/>
    </location>
    <ligand>
        <name>Ca(2+)</name>
        <dbReference type="ChEBI" id="CHEBI:29108"/>
        <label>1</label>
    </ligand>
</feature>
<dbReference type="GO" id="GO:0004556">
    <property type="term" value="F:alpha-amylase activity"/>
    <property type="evidence" value="ECO:0007669"/>
    <property type="project" value="UniProtKB-EC"/>
</dbReference>
<evidence type="ECO:0000256" key="12">
    <source>
        <dbReference type="ARBA" id="ARBA00023295"/>
    </source>
</evidence>
<dbReference type="Gene3D" id="3.20.20.80">
    <property type="entry name" value="Glycosidases"/>
    <property type="match status" value="1"/>
</dbReference>
<dbReference type="Pfam" id="PF09260">
    <property type="entry name" value="A_amylase_dom_C"/>
    <property type="match status" value="1"/>
</dbReference>
<evidence type="ECO:0000256" key="7">
    <source>
        <dbReference type="ARBA" id="ARBA00022801"/>
    </source>
</evidence>
<dbReference type="InterPro" id="IPR013780">
    <property type="entry name" value="Glyco_hydro_b"/>
</dbReference>
<dbReference type="Proteomes" id="UP000008370">
    <property type="component" value="Unassembled WGS sequence"/>
</dbReference>
<feature type="active site" description="Proton donor" evidence="13">
    <location>
        <position position="256"/>
    </location>
</feature>
<proteinExistence type="inferred from homology"/>
<comment type="cofactor">
    <cofactor evidence="2">
        <name>Ca(2+)</name>
        <dbReference type="ChEBI" id="CHEBI:29108"/>
    </cofactor>
</comment>
<dbReference type="EC" id="3.2.1.1" evidence="4"/>
<feature type="binding site" evidence="17">
    <location>
        <position position="327"/>
    </location>
    <ligand>
        <name>substrate</name>
    </ligand>
</feature>
<dbReference type="PIRSF" id="PIRSF001024">
    <property type="entry name" value="Alph-amyl_fung"/>
    <property type="match status" value="1"/>
</dbReference>
<evidence type="ECO:0000256" key="11">
    <source>
        <dbReference type="ARBA" id="ARBA00023277"/>
    </source>
</evidence>
<keyword evidence="10" id="KW-0325">Glycoprotein</keyword>
<feature type="binding site" evidence="15">
    <location>
        <position position="138"/>
    </location>
    <ligand>
        <name>Ca(2+)</name>
        <dbReference type="ChEBI" id="CHEBI:29108"/>
        <label>1</label>
    </ligand>
</feature>
<dbReference type="KEGG" id="pco:PHACADRAFT_261445"/>
<dbReference type="GO" id="GO:0005509">
    <property type="term" value="F:calcium ion binding"/>
    <property type="evidence" value="ECO:0007669"/>
    <property type="project" value="InterPro"/>
</dbReference>
<evidence type="ECO:0000313" key="21">
    <source>
        <dbReference type="Proteomes" id="UP000008370"/>
    </source>
</evidence>
<feature type="chain" id="PRO_5003889630" description="alpha-amylase" evidence="18">
    <location>
        <begin position="19"/>
        <end position="549"/>
    </location>
</feature>
<evidence type="ECO:0000256" key="10">
    <source>
        <dbReference type="ARBA" id="ARBA00023180"/>
    </source>
</evidence>
<organism evidence="20 21">
    <name type="scientific">Phanerochaete carnosa (strain HHB-10118-sp)</name>
    <name type="common">White-rot fungus</name>
    <name type="synonym">Peniophora carnosa</name>
    <dbReference type="NCBI Taxonomy" id="650164"/>
    <lineage>
        <taxon>Eukaryota</taxon>
        <taxon>Fungi</taxon>
        <taxon>Dikarya</taxon>
        <taxon>Basidiomycota</taxon>
        <taxon>Agaricomycotina</taxon>
        <taxon>Agaricomycetes</taxon>
        <taxon>Polyporales</taxon>
        <taxon>Phanerochaetaceae</taxon>
        <taxon>Phanerochaete</taxon>
    </lineage>
</organism>
<feature type="binding site" evidence="17">
    <location>
        <position position="230"/>
    </location>
    <ligand>
        <name>substrate</name>
    </ligand>
</feature>
<evidence type="ECO:0000256" key="16">
    <source>
        <dbReference type="PIRSR" id="PIRSR001024-4"/>
    </source>
</evidence>
<feature type="disulfide bond" evidence="16">
    <location>
        <begin position="47"/>
        <end position="55"/>
    </location>
</feature>
<dbReference type="SUPFAM" id="SSF51445">
    <property type="entry name" value="(Trans)glycosidases"/>
    <property type="match status" value="1"/>
</dbReference>
<dbReference type="HOGENOM" id="CLU_006462_7_2_1"/>
<evidence type="ECO:0000256" key="2">
    <source>
        <dbReference type="ARBA" id="ARBA00001913"/>
    </source>
</evidence>
<feature type="active site" description="Nucleophile" evidence="13">
    <location>
        <position position="232"/>
    </location>
</feature>
<keyword evidence="7 20" id="KW-0378">Hydrolase</keyword>
<evidence type="ECO:0000256" key="13">
    <source>
        <dbReference type="PIRSR" id="PIRSR001024-1"/>
    </source>
</evidence>
<keyword evidence="5 15" id="KW-0479">Metal-binding</keyword>
<dbReference type="Pfam" id="PF00128">
    <property type="entry name" value="Alpha-amylase"/>
    <property type="match status" value="1"/>
</dbReference>
<feature type="binding site" evidence="17">
    <location>
        <position position="100"/>
    </location>
    <ligand>
        <name>substrate</name>
    </ligand>
</feature>
<feature type="binding site" evidence="15">
    <location>
        <position position="236"/>
    </location>
    <ligand>
        <name>Ca(2+)</name>
        <dbReference type="ChEBI" id="CHEBI:29108"/>
        <label>1</label>
    </ligand>
</feature>
<evidence type="ECO:0000256" key="15">
    <source>
        <dbReference type="PIRSR" id="PIRSR001024-3"/>
    </source>
</evidence>
<dbReference type="AlphaFoldDB" id="K5WR43"/>
<feature type="signal peptide" evidence="18">
    <location>
        <begin position="1"/>
        <end position="18"/>
    </location>
</feature>
<evidence type="ECO:0000256" key="6">
    <source>
        <dbReference type="ARBA" id="ARBA00022729"/>
    </source>
</evidence>
<reference evidence="20 21" key="1">
    <citation type="journal article" date="2012" name="BMC Genomics">
        <title>Comparative genomics of the white-rot fungi, Phanerochaete carnosa and P. chrysosporium, to elucidate the genetic basis of the distinct wood types they colonize.</title>
        <authorList>
            <person name="Suzuki H."/>
            <person name="MacDonald J."/>
            <person name="Syed K."/>
            <person name="Salamov A."/>
            <person name="Hori C."/>
            <person name="Aerts A."/>
            <person name="Henrissat B."/>
            <person name="Wiebenga A."/>
            <person name="vanKuyk P.A."/>
            <person name="Barry K."/>
            <person name="Lindquist E."/>
            <person name="LaButti K."/>
            <person name="Lapidus A."/>
            <person name="Lucas S."/>
            <person name="Coutinho P."/>
            <person name="Gong Y."/>
            <person name="Samejima M."/>
            <person name="Mahadevan R."/>
            <person name="Abou-Zaid M."/>
            <person name="de Vries R.P."/>
            <person name="Igarashi K."/>
            <person name="Yadav J.S."/>
            <person name="Grigoriev I.V."/>
            <person name="Master E.R."/>
        </authorList>
    </citation>
    <scope>NUCLEOTIDE SEQUENCE [LARGE SCALE GENOMIC DNA]</scope>
    <source>
        <strain evidence="20 21">HHB-10118-sp</strain>
    </source>
</reference>
<evidence type="ECO:0000256" key="4">
    <source>
        <dbReference type="ARBA" id="ARBA00012595"/>
    </source>
</evidence>